<keyword evidence="3" id="KW-1185">Reference proteome</keyword>
<dbReference type="PANTHER" id="PTHR44303:SF2">
    <property type="entry name" value="DNAJ HOMOLOG SUBFAMILY C MEMBER 16"/>
    <property type="match status" value="1"/>
</dbReference>
<dbReference type="Gene3D" id="1.10.287.110">
    <property type="entry name" value="DnaJ domain"/>
    <property type="match status" value="1"/>
</dbReference>
<reference evidence="2 3" key="1">
    <citation type="submission" date="2014-04" db="EMBL/GenBank/DDBJ databases">
        <title>Genome evolution of avian class.</title>
        <authorList>
            <person name="Zhang G."/>
            <person name="Li C."/>
        </authorList>
    </citation>
    <scope>NUCLEOTIDE SEQUENCE [LARGE SCALE GENOMIC DNA]</scope>
    <source>
        <strain evidence="2">BGI_N306</strain>
    </source>
</reference>
<protein>
    <submittedName>
        <fullName evidence="2">DnaJ subfamily C member 16</fullName>
    </submittedName>
</protein>
<dbReference type="InterPro" id="IPR001623">
    <property type="entry name" value="DnaJ_domain"/>
</dbReference>
<evidence type="ECO:0000259" key="1">
    <source>
        <dbReference type="PROSITE" id="PS50076"/>
    </source>
</evidence>
<dbReference type="PhylomeDB" id="A0A091W900"/>
<proteinExistence type="predicted"/>
<feature type="domain" description="J" evidence="1">
    <location>
        <begin position="1"/>
        <end position="55"/>
    </location>
</feature>
<dbReference type="SUPFAM" id="SSF46565">
    <property type="entry name" value="Chaperone J-domain"/>
    <property type="match status" value="1"/>
</dbReference>
<dbReference type="InterPro" id="IPR036869">
    <property type="entry name" value="J_dom_sf"/>
</dbReference>
<dbReference type="PRINTS" id="PR00625">
    <property type="entry name" value="JDOMAIN"/>
</dbReference>
<dbReference type="InterPro" id="IPR052448">
    <property type="entry name" value="DnaJ_C16_autophagy_reg"/>
</dbReference>
<gene>
    <name evidence="2" type="ORF">N306_06558</name>
</gene>
<dbReference type="STRING" id="30419.A0A091W900"/>
<feature type="non-terminal residue" evidence="2">
    <location>
        <position position="1"/>
    </location>
</feature>
<dbReference type="Proteomes" id="UP000053605">
    <property type="component" value="Unassembled WGS sequence"/>
</dbReference>
<sequence length="55" mass="6348">YHVLGVGLSSSQADIKKAYKRLTREWHPDKNKDLGAEDKFIQISKAYEILSNKEK</sequence>
<name>A0A091W900_OPIHO</name>
<evidence type="ECO:0000313" key="3">
    <source>
        <dbReference type="Proteomes" id="UP000053605"/>
    </source>
</evidence>
<dbReference type="PROSITE" id="PS50076">
    <property type="entry name" value="DNAJ_2"/>
    <property type="match status" value="1"/>
</dbReference>
<dbReference type="SMART" id="SM00271">
    <property type="entry name" value="DnaJ"/>
    <property type="match status" value="1"/>
</dbReference>
<organism evidence="2 3">
    <name type="scientific">Opisthocomus hoazin</name>
    <name type="common">Hoatzin</name>
    <name type="synonym">Phasianus hoazin</name>
    <dbReference type="NCBI Taxonomy" id="30419"/>
    <lineage>
        <taxon>Eukaryota</taxon>
        <taxon>Metazoa</taxon>
        <taxon>Chordata</taxon>
        <taxon>Craniata</taxon>
        <taxon>Vertebrata</taxon>
        <taxon>Euteleostomi</taxon>
        <taxon>Archelosauria</taxon>
        <taxon>Archosauria</taxon>
        <taxon>Dinosauria</taxon>
        <taxon>Saurischia</taxon>
        <taxon>Theropoda</taxon>
        <taxon>Coelurosauria</taxon>
        <taxon>Aves</taxon>
        <taxon>Neognathae</taxon>
        <taxon>Neoaves</taxon>
        <taxon>Opisthocomiformes</taxon>
        <taxon>Opisthocomidae</taxon>
        <taxon>Opisthocomus</taxon>
    </lineage>
</organism>
<dbReference type="CDD" id="cd06257">
    <property type="entry name" value="DnaJ"/>
    <property type="match status" value="1"/>
</dbReference>
<evidence type="ECO:0000313" key="2">
    <source>
        <dbReference type="EMBL" id="KFR11924.1"/>
    </source>
</evidence>
<feature type="non-terminal residue" evidence="2">
    <location>
        <position position="55"/>
    </location>
</feature>
<dbReference type="Pfam" id="PF00226">
    <property type="entry name" value="DnaJ"/>
    <property type="match status" value="1"/>
</dbReference>
<dbReference type="PANTHER" id="PTHR44303">
    <property type="entry name" value="DNAJ HOMOLOG SUBFAMILY C MEMBER 16"/>
    <property type="match status" value="1"/>
</dbReference>
<accession>A0A091W900</accession>
<dbReference type="AlphaFoldDB" id="A0A091W900"/>
<dbReference type="EMBL" id="KK735016">
    <property type="protein sequence ID" value="KFR11924.1"/>
    <property type="molecule type" value="Genomic_DNA"/>
</dbReference>